<feature type="non-terminal residue" evidence="1">
    <location>
        <position position="1"/>
    </location>
</feature>
<feature type="non-terminal residue" evidence="1">
    <location>
        <position position="243"/>
    </location>
</feature>
<dbReference type="Proteomes" id="UP001175228">
    <property type="component" value="Unassembled WGS sequence"/>
</dbReference>
<keyword evidence="2" id="KW-1185">Reference proteome</keyword>
<organism evidence="1 2">
    <name type="scientific">Armillaria luteobubalina</name>
    <dbReference type="NCBI Taxonomy" id="153913"/>
    <lineage>
        <taxon>Eukaryota</taxon>
        <taxon>Fungi</taxon>
        <taxon>Dikarya</taxon>
        <taxon>Basidiomycota</taxon>
        <taxon>Agaricomycotina</taxon>
        <taxon>Agaricomycetes</taxon>
        <taxon>Agaricomycetidae</taxon>
        <taxon>Agaricales</taxon>
        <taxon>Marasmiineae</taxon>
        <taxon>Physalacriaceae</taxon>
        <taxon>Armillaria</taxon>
    </lineage>
</organism>
<evidence type="ECO:0000313" key="2">
    <source>
        <dbReference type="Proteomes" id="UP001175228"/>
    </source>
</evidence>
<proteinExistence type="predicted"/>
<dbReference type="EMBL" id="JAUEPU010000030">
    <property type="protein sequence ID" value="KAK0492406.1"/>
    <property type="molecule type" value="Genomic_DNA"/>
</dbReference>
<evidence type="ECO:0000313" key="1">
    <source>
        <dbReference type="EMBL" id="KAK0492406.1"/>
    </source>
</evidence>
<name>A0AA39PXT7_9AGAR</name>
<accession>A0AA39PXT7</accession>
<dbReference type="AlphaFoldDB" id="A0AA39PXT7"/>
<reference evidence="1" key="1">
    <citation type="submission" date="2023-06" db="EMBL/GenBank/DDBJ databases">
        <authorList>
            <consortium name="Lawrence Berkeley National Laboratory"/>
            <person name="Ahrendt S."/>
            <person name="Sahu N."/>
            <person name="Indic B."/>
            <person name="Wong-Bajracharya J."/>
            <person name="Merenyi Z."/>
            <person name="Ke H.-M."/>
            <person name="Monk M."/>
            <person name="Kocsube S."/>
            <person name="Drula E."/>
            <person name="Lipzen A."/>
            <person name="Balint B."/>
            <person name="Henrissat B."/>
            <person name="Andreopoulos B."/>
            <person name="Martin F.M."/>
            <person name="Harder C.B."/>
            <person name="Rigling D."/>
            <person name="Ford K.L."/>
            <person name="Foster G.D."/>
            <person name="Pangilinan J."/>
            <person name="Papanicolaou A."/>
            <person name="Barry K."/>
            <person name="LaButti K."/>
            <person name="Viragh M."/>
            <person name="Koriabine M."/>
            <person name="Yan M."/>
            <person name="Riley R."/>
            <person name="Champramary S."/>
            <person name="Plett K.L."/>
            <person name="Tsai I.J."/>
            <person name="Slot J."/>
            <person name="Sipos G."/>
            <person name="Plett J."/>
            <person name="Nagy L.G."/>
            <person name="Grigoriev I.V."/>
        </authorList>
    </citation>
    <scope>NUCLEOTIDE SEQUENCE</scope>
    <source>
        <strain evidence="1">HWK02</strain>
    </source>
</reference>
<sequence length="243" mass="28120">PGGYSHIAESHLIDGLWNNRSERRGIRLGKFLRAYEMRDQEDPEEFLVNPHSLAFNSEVEQALFPHRRLLAQLIDHPNNVDDTTIPAIVWLSSLKNKPLIIHWTGSLTLNDLARINNYFFRRVLKICKDSPLDWITGLAMSHAQTLVVAYRHRELFLQDKECPPASEIETVNRFVIERAWERLVNYTGRTTDGKVKHDAVDVDMEALILLEKRMFDTSEDAGIAGNYQWGLDIGMHQDGWFPW</sequence>
<comment type="caution">
    <text evidence="1">The sequence shown here is derived from an EMBL/GenBank/DDBJ whole genome shotgun (WGS) entry which is preliminary data.</text>
</comment>
<protein>
    <submittedName>
        <fullName evidence="1">Uncharacterized protein</fullName>
    </submittedName>
</protein>
<gene>
    <name evidence="1" type="ORF">EDD18DRAFT_1013954</name>
</gene>